<feature type="transmembrane region" description="Helical" evidence="6">
    <location>
        <begin position="800"/>
        <end position="821"/>
    </location>
</feature>
<evidence type="ECO:0000259" key="7">
    <source>
        <dbReference type="Pfam" id="PF02687"/>
    </source>
</evidence>
<name>A0A249W7H4_VIBPH</name>
<dbReference type="GO" id="GO:0005886">
    <property type="term" value="C:plasma membrane"/>
    <property type="evidence" value="ECO:0007669"/>
    <property type="project" value="UniProtKB-SubCell"/>
</dbReference>
<accession>A0A249W7H4</accession>
<proteinExistence type="predicted"/>
<reference evidence="8" key="1">
    <citation type="submission" date="2017-09" db="EMBL/GenBank/DDBJ databases">
        <authorList>
            <person name="Ehlers B."/>
            <person name="Leendertz F.H."/>
        </authorList>
    </citation>
    <scope>NUCLEOTIDE SEQUENCE</scope>
    <source>
        <strain evidence="8">MAVP-26</strain>
    </source>
</reference>
<evidence type="ECO:0000256" key="5">
    <source>
        <dbReference type="ARBA" id="ARBA00023136"/>
    </source>
</evidence>
<feature type="transmembrane region" description="Helical" evidence="6">
    <location>
        <begin position="361"/>
        <end position="383"/>
    </location>
</feature>
<feature type="transmembrane region" description="Helical" evidence="6">
    <location>
        <begin position="404"/>
        <end position="424"/>
    </location>
</feature>
<evidence type="ECO:0000256" key="6">
    <source>
        <dbReference type="SAM" id="Phobius"/>
    </source>
</evidence>
<evidence type="ECO:0000313" key="8">
    <source>
        <dbReference type="EMBL" id="ASZ52474.1"/>
    </source>
</evidence>
<feature type="transmembrane region" description="Helical" evidence="6">
    <location>
        <begin position="306"/>
        <end position="330"/>
    </location>
</feature>
<feature type="transmembrane region" description="Helical" evidence="6">
    <location>
        <begin position="262"/>
        <end position="285"/>
    </location>
</feature>
<dbReference type="InterPro" id="IPR038766">
    <property type="entry name" value="Membrane_comp_ABC_pdt"/>
</dbReference>
<evidence type="ECO:0000256" key="1">
    <source>
        <dbReference type="ARBA" id="ARBA00004651"/>
    </source>
</evidence>
<feature type="domain" description="ABC3 transporter permease C-terminal" evidence="7">
    <location>
        <begin position="712"/>
        <end position="828"/>
    </location>
</feature>
<dbReference type="PANTHER" id="PTHR30287:SF2">
    <property type="entry name" value="BLL1001 PROTEIN"/>
    <property type="match status" value="1"/>
</dbReference>
<sequence length="836" mass="93287">MRKLRHTWKGKFVFKEGNCMLWPVVKALLGHYRRYPLQIILVWLGLTLGVSLLVGVTSINQHAKQSYETGEKLFSNPLPYRIRTKHSANKIPQGFYIQLRRAGFNQCAPFDVLHLDAKTDMNLMLVGIDPVAMIPLQHGKSLNEMPVLSLMKPPYPILISQDLASYMNWQDGDFIELNDGSRLGPVQVDKNKLLSGTRLVTDISLLRMLKRSSGLSAISCGEMPEEKLIALKNILPNGMTLVRNTRTELESLTKAFHMNLTAMGMLSFLVGLFIFYQAMSLSFIQRQRLVGILRQTGVNGTQLAQALLLELSILVLVAWACGNFFGLMLANELIPAVSSSLSDLYDANVGLTIGWSWQSSLYSLIMSAMGALISCLWPLIRLLKSQPIRLSSRLSLMRFAGREFSWQALAACAFCVAAVAVYQAPKTQETGFAIIALMLVSVALFMPFLMWHMFQSFSYTLRWVRVRWFFADAAASMSYRGVATMAFMLALAANIGVETMVGSFRDTTDKWLSQRLAADIYIYPTNNSAGRMSAWLQDQPEVESVWWRWEKDVPTEHGALQVVSTGPSEGELDSLTVKLGVPNYWYQLHQTKSLMVSESMALKLDIRPGDYIDLQAPLGEGWQVVGVYYDYGNPYNQVMMSHRNWLYAFAGTGNVGLGVLLKDSVNGEGLKNRLENVFRLPQDRVFDNSNIYNQAMRVFDHTFAIAGTLGNITLIIAVFGLFFATLAGELSRQRHFSLLRCMGVSGKELVALGGLQLFAFGAISAIIAVPLGLALAHLIVDIIIKQSFGWSLELQTIPWEYAQTIAWAMLAIMIAGALPVIRMIKSTPMKSLRDAL</sequence>
<protein>
    <submittedName>
        <fullName evidence="8">ABC transporter permease</fullName>
    </submittedName>
</protein>
<organism evidence="8">
    <name type="scientific">Vibrio parahaemolyticus</name>
    <dbReference type="NCBI Taxonomy" id="670"/>
    <lineage>
        <taxon>Bacteria</taxon>
        <taxon>Pseudomonadati</taxon>
        <taxon>Pseudomonadota</taxon>
        <taxon>Gammaproteobacteria</taxon>
        <taxon>Vibrionales</taxon>
        <taxon>Vibrionaceae</taxon>
        <taxon>Vibrio</taxon>
    </lineage>
</organism>
<keyword evidence="3 6" id="KW-0812">Transmembrane</keyword>
<evidence type="ECO:0000256" key="2">
    <source>
        <dbReference type="ARBA" id="ARBA00022475"/>
    </source>
</evidence>
<dbReference type="InterPro" id="IPR003838">
    <property type="entry name" value="ABC3_permease_C"/>
</dbReference>
<feature type="domain" description="ABC3 transporter permease C-terminal" evidence="7">
    <location>
        <begin position="263"/>
        <end position="387"/>
    </location>
</feature>
<dbReference type="Pfam" id="PF02687">
    <property type="entry name" value="FtsX"/>
    <property type="match status" value="2"/>
</dbReference>
<evidence type="ECO:0000256" key="3">
    <source>
        <dbReference type="ARBA" id="ARBA00022692"/>
    </source>
</evidence>
<evidence type="ECO:0000256" key="4">
    <source>
        <dbReference type="ARBA" id="ARBA00022989"/>
    </source>
</evidence>
<keyword evidence="5 6" id="KW-0472">Membrane</keyword>
<dbReference type="PANTHER" id="PTHR30287">
    <property type="entry name" value="MEMBRANE COMPONENT OF PREDICTED ABC SUPERFAMILY METABOLITE UPTAKE TRANSPORTER"/>
    <property type="match status" value="1"/>
</dbReference>
<feature type="transmembrane region" description="Helical" evidence="6">
    <location>
        <begin position="703"/>
        <end position="728"/>
    </location>
</feature>
<gene>
    <name evidence="8" type="ORF">YA91_18880</name>
</gene>
<keyword evidence="2" id="KW-1003">Cell membrane</keyword>
<dbReference type="EMBL" id="CP023248">
    <property type="protein sequence ID" value="ASZ52474.1"/>
    <property type="molecule type" value="Genomic_DNA"/>
</dbReference>
<feature type="transmembrane region" description="Helical" evidence="6">
    <location>
        <begin position="749"/>
        <end position="780"/>
    </location>
</feature>
<dbReference type="AlphaFoldDB" id="A0A249W7H4"/>
<comment type="subcellular location">
    <subcellularLocation>
        <location evidence="1">Cell membrane</location>
        <topology evidence="1">Multi-pass membrane protein</topology>
    </subcellularLocation>
</comment>
<keyword evidence="4 6" id="KW-1133">Transmembrane helix</keyword>
<feature type="transmembrane region" description="Helical" evidence="6">
    <location>
        <begin position="430"/>
        <end position="451"/>
    </location>
</feature>
<feature type="transmembrane region" description="Helical" evidence="6">
    <location>
        <begin position="35"/>
        <end position="56"/>
    </location>
</feature>